<dbReference type="KEGG" id="many:MANY_16330"/>
<protein>
    <submittedName>
        <fullName evidence="1">Uncharacterized protein</fullName>
    </submittedName>
</protein>
<name>A0A6N4W2Y2_9MYCO</name>
<evidence type="ECO:0000313" key="1">
    <source>
        <dbReference type="EMBL" id="BBZ76296.1"/>
    </source>
</evidence>
<gene>
    <name evidence="1" type="ORF">MANY_16330</name>
</gene>
<keyword evidence="2" id="KW-1185">Reference proteome</keyword>
<organism evidence="1 2">
    <name type="scientific">Mycolicibacterium anyangense</name>
    <dbReference type="NCBI Taxonomy" id="1431246"/>
    <lineage>
        <taxon>Bacteria</taxon>
        <taxon>Bacillati</taxon>
        <taxon>Actinomycetota</taxon>
        <taxon>Actinomycetes</taxon>
        <taxon>Mycobacteriales</taxon>
        <taxon>Mycobacteriaceae</taxon>
        <taxon>Mycolicibacterium</taxon>
    </lineage>
</organism>
<reference evidence="1 2" key="1">
    <citation type="journal article" date="2019" name="Emerg. Microbes Infect.">
        <title>Comprehensive subspecies identification of 175 nontuberculous mycobacteria species based on 7547 genomic profiles.</title>
        <authorList>
            <person name="Matsumoto Y."/>
            <person name="Kinjo T."/>
            <person name="Motooka D."/>
            <person name="Nabeya D."/>
            <person name="Jung N."/>
            <person name="Uechi K."/>
            <person name="Horii T."/>
            <person name="Iida T."/>
            <person name="Fujita J."/>
            <person name="Nakamura S."/>
        </authorList>
    </citation>
    <scope>NUCLEOTIDE SEQUENCE [LARGE SCALE GENOMIC DNA]</scope>
    <source>
        <strain evidence="1 2">JCM 30275</strain>
    </source>
</reference>
<dbReference type="AlphaFoldDB" id="A0A6N4W2Y2"/>
<dbReference type="EMBL" id="AP022620">
    <property type="protein sequence ID" value="BBZ76296.1"/>
    <property type="molecule type" value="Genomic_DNA"/>
</dbReference>
<dbReference type="Proteomes" id="UP000467249">
    <property type="component" value="Chromosome"/>
</dbReference>
<accession>A0A6N4W2Y2</accession>
<sequence>MGERGFRVLVDQLAGGNQMTGDGIGGGAVQRRKLATDLRCELFGFDRFRDTRATGPRGLVGLGPVLRLGLAGASGPGPIRRIGSSTIAACSAVRTGGTPDRAPTGIALPVVNHL</sequence>
<proteinExistence type="predicted"/>
<evidence type="ECO:0000313" key="2">
    <source>
        <dbReference type="Proteomes" id="UP000467249"/>
    </source>
</evidence>